<comment type="caution">
    <text evidence="13">The sequence shown here is derived from an EMBL/GenBank/DDBJ whole genome shotgun (WGS) entry which is preliminary data.</text>
</comment>
<protein>
    <recommendedName>
        <fullName evidence="1">non-specific serine/threonine protein kinase</fullName>
        <ecNumber evidence="1">2.7.11.1</ecNumber>
    </recommendedName>
</protein>
<feature type="region of interest" description="Disordered" evidence="11">
    <location>
        <begin position="350"/>
        <end position="374"/>
    </location>
</feature>
<name>A0AAV7US69_PLEWA</name>
<sequence>MPSPVPVERFLSRECSPSVELRAYSSSPLVLFRKGGPLSVSTSAGRERRLPPRLAWCSINWSEVCLLEPLGAGGFGHVYRATYNGETVAVKKVKRCARNRLASRRSFWAELNVAQLPRHDNLVRVLAAGPCGPEDPDNLGAVIMEYAGSCTLHHAIYSNQTPESAYDAEGQLWEIGTGAAICLRYARDVARGLSFLHSHSIVHLDLKPANVLLARQGIYTCCKIGDFGCSLRLQHREARAHPATACQIGGTYTHRAPELLRGLPATRKSDIYSFAVTLWQMVSRETPFTGGERQYVLYAVVAYHLRPSLTGPSFSCPGARGAPFKGIIERCWAAKPEERPGAKQLLEELNGIHDPGPFGQPFRLTDSADSDPPG</sequence>
<dbReference type="PANTHER" id="PTHR44329">
    <property type="entry name" value="SERINE/THREONINE-PROTEIN KINASE TNNI3K-RELATED"/>
    <property type="match status" value="1"/>
</dbReference>
<dbReference type="PROSITE" id="PS00108">
    <property type="entry name" value="PROTEIN_KINASE_ST"/>
    <property type="match status" value="1"/>
</dbReference>
<dbReference type="PROSITE" id="PS50011">
    <property type="entry name" value="PROTEIN_KINASE_DOM"/>
    <property type="match status" value="1"/>
</dbReference>
<dbReference type="Pfam" id="PF00069">
    <property type="entry name" value="Pkinase"/>
    <property type="match status" value="1"/>
</dbReference>
<reference evidence="13" key="1">
    <citation type="journal article" date="2022" name="bioRxiv">
        <title>Sequencing and chromosome-scale assembly of the giantPleurodeles waltlgenome.</title>
        <authorList>
            <person name="Brown T."/>
            <person name="Elewa A."/>
            <person name="Iarovenko S."/>
            <person name="Subramanian E."/>
            <person name="Araus A.J."/>
            <person name="Petzold A."/>
            <person name="Susuki M."/>
            <person name="Suzuki K.-i.T."/>
            <person name="Hayashi T."/>
            <person name="Toyoda A."/>
            <person name="Oliveira C."/>
            <person name="Osipova E."/>
            <person name="Leigh N.D."/>
            <person name="Simon A."/>
            <person name="Yun M.H."/>
        </authorList>
    </citation>
    <scope>NUCLEOTIDE SEQUENCE</scope>
    <source>
        <strain evidence="13">20211129_DDA</strain>
        <tissue evidence="13">Liver</tissue>
    </source>
</reference>
<dbReference type="InterPro" id="IPR011009">
    <property type="entry name" value="Kinase-like_dom_sf"/>
</dbReference>
<evidence type="ECO:0000256" key="9">
    <source>
        <dbReference type="PROSITE-ProRule" id="PRU10141"/>
    </source>
</evidence>
<evidence type="ECO:0000256" key="2">
    <source>
        <dbReference type="ARBA" id="ARBA00022527"/>
    </source>
</evidence>
<dbReference type="Gene3D" id="1.10.510.10">
    <property type="entry name" value="Transferase(Phosphotransferase) domain 1"/>
    <property type="match status" value="1"/>
</dbReference>
<dbReference type="SUPFAM" id="SSF56112">
    <property type="entry name" value="Protein kinase-like (PK-like)"/>
    <property type="match status" value="1"/>
</dbReference>
<feature type="domain" description="Protein kinase" evidence="12">
    <location>
        <begin position="64"/>
        <end position="363"/>
    </location>
</feature>
<dbReference type="Proteomes" id="UP001066276">
    <property type="component" value="Chromosome 2_2"/>
</dbReference>
<dbReference type="PANTHER" id="PTHR44329:SF285">
    <property type="entry name" value="V-MOS MOLONEY MURINE SARCOMA VIRAL ONCO HOMOLOG"/>
    <property type="match status" value="1"/>
</dbReference>
<proteinExistence type="inferred from homology"/>
<comment type="catalytic activity">
    <reaction evidence="7">
        <text>L-threonyl-[protein] + ATP = O-phospho-L-threonyl-[protein] + ADP + H(+)</text>
        <dbReference type="Rhea" id="RHEA:46608"/>
        <dbReference type="Rhea" id="RHEA-COMP:11060"/>
        <dbReference type="Rhea" id="RHEA-COMP:11605"/>
        <dbReference type="ChEBI" id="CHEBI:15378"/>
        <dbReference type="ChEBI" id="CHEBI:30013"/>
        <dbReference type="ChEBI" id="CHEBI:30616"/>
        <dbReference type="ChEBI" id="CHEBI:61977"/>
        <dbReference type="ChEBI" id="CHEBI:456216"/>
        <dbReference type="EC" id="2.7.11.1"/>
    </reaction>
</comment>
<dbReference type="GO" id="GO:0004674">
    <property type="term" value="F:protein serine/threonine kinase activity"/>
    <property type="evidence" value="ECO:0007669"/>
    <property type="project" value="UniProtKB-KW"/>
</dbReference>
<evidence type="ECO:0000256" key="8">
    <source>
        <dbReference type="ARBA" id="ARBA00048679"/>
    </source>
</evidence>
<keyword evidence="3" id="KW-0808">Transferase</keyword>
<dbReference type="FunFam" id="3.30.200.20:FF:000316">
    <property type="entry name" value="Proto-oncogene serine/threonine-protein kinase mos"/>
    <property type="match status" value="1"/>
</dbReference>
<dbReference type="EC" id="2.7.11.1" evidence="1"/>
<evidence type="ECO:0000256" key="3">
    <source>
        <dbReference type="ARBA" id="ARBA00022679"/>
    </source>
</evidence>
<gene>
    <name evidence="13" type="ORF">NDU88_001228</name>
</gene>
<dbReference type="CDD" id="cd13979">
    <property type="entry name" value="STKc_Mos"/>
    <property type="match status" value="1"/>
</dbReference>
<feature type="binding site" evidence="9">
    <location>
        <position position="92"/>
    </location>
    <ligand>
        <name>ATP</name>
        <dbReference type="ChEBI" id="CHEBI:30616"/>
    </ligand>
</feature>
<dbReference type="InterPro" id="IPR017441">
    <property type="entry name" value="Protein_kinase_ATP_BS"/>
</dbReference>
<dbReference type="InterPro" id="IPR000719">
    <property type="entry name" value="Prot_kinase_dom"/>
</dbReference>
<evidence type="ECO:0000256" key="6">
    <source>
        <dbReference type="ARBA" id="ARBA00022840"/>
    </source>
</evidence>
<keyword evidence="2 10" id="KW-0723">Serine/threonine-protein kinase</keyword>
<keyword evidence="4 9" id="KW-0547">Nucleotide-binding</keyword>
<organism evidence="13 14">
    <name type="scientific">Pleurodeles waltl</name>
    <name type="common">Iberian ribbed newt</name>
    <dbReference type="NCBI Taxonomy" id="8319"/>
    <lineage>
        <taxon>Eukaryota</taxon>
        <taxon>Metazoa</taxon>
        <taxon>Chordata</taxon>
        <taxon>Craniata</taxon>
        <taxon>Vertebrata</taxon>
        <taxon>Euteleostomi</taxon>
        <taxon>Amphibia</taxon>
        <taxon>Batrachia</taxon>
        <taxon>Caudata</taxon>
        <taxon>Salamandroidea</taxon>
        <taxon>Salamandridae</taxon>
        <taxon>Pleurodelinae</taxon>
        <taxon>Pleurodeles</taxon>
    </lineage>
</organism>
<keyword evidence="6 9" id="KW-0067">ATP-binding</keyword>
<dbReference type="InterPro" id="IPR008271">
    <property type="entry name" value="Ser/Thr_kinase_AS"/>
</dbReference>
<keyword evidence="14" id="KW-1185">Reference proteome</keyword>
<dbReference type="Gene3D" id="3.30.200.20">
    <property type="entry name" value="Phosphorylase Kinase, domain 1"/>
    <property type="match status" value="1"/>
</dbReference>
<keyword evidence="5" id="KW-0418">Kinase</keyword>
<dbReference type="EMBL" id="JANPWB010000004">
    <property type="protein sequence ID" value="KAJ1191915.1"/>
    <property type="molecule type" value="Genomic_DNA"/>
</dbReference>
<evidence type="ECO:0000256" key="1">
    <source>
        <dbReference type="ARBA" id="ARBA00012513"/>
    </source>
</evidence>
<dbReference type="PROSITE" id="PS00107">
    <property type="entry name" value="PROTEIN_KINASE_ATP"/>
    <property type="match status" value="1"/>
</dbReference>
<dbReference type="GO" id="GO:0005524">
    <property type="term" value="F:ATP binding"/>
    <property type="evidence" value="ECO:0007669"/>
    <property type="project" value="UniProtKB-UniRule"/>
</dbReference>
<dbReference type="AlphaFoldDB" id="A0AAV7US69"/>
<comment type="catalytic activity">
    <reaction evidence="8">
        <text>L-seryl-[protein] + ATP = O-phospho-L-seryl-[protein] + ADP + H(+)</text>
        <dbReference type="Rhea" id="RHEA:17989"/>
        <dbReference type="Rhea" id="RHEA-COMP:9863"/>
        <dbReference type="Rhea" id="RHEA-COMP:11604"/>
        <dbReference type="ChEBI" id="CHEBI:15378"/>
        <dbReference type="ChEBI" id="CHEBI:29999"/>
        <dbReference type="ChEBI" id="CHEBI:30616"/>
        <dbReference type="ChEBI" id="CHEBI:83421"/>
        <dbReference type="ChEBI" id="CHEBI:456216"/>
        <dbReference type="EC" id="2.7.11.1"/>
    </reaction>
</comment>
<comment type="similarity">
    <text evidence="10">Belongs to the protein kinase superfamily.</text>
</comment>
<evidence type="ECO:0000256" key="5">
    <source>
        <dbReference type="ARBA" id="ARBA00022777"/>
    </source>
</evidence>
<evidence type="ECO:0000256" key="7">
    <source>
        <dbReference type="ARBA" id="ARBA00047899"/>
    </source>
</evidence>
<evidence type="ECO:0000256" key="4">
    <source>
        <dbReference type="ARBA" id="ARBA00022741"/>
    </source>
</evidence>
<evidence type="ECO:0000313" key="14">
    <source>
        <dbReference type="Proteomes" id="UP001066276"/>
    </source>
</evidence>
<accession>A0AAV7US69</accession>
<evidence type="ECO:0000259" key="12">
    <source>
        <dbReference type="PROSITE" id="PS50011"/>
    </source>
</evidence>
<evidence type="ECO:0000313" key="13">
    <source>
        <dbReference type="EMBL" id="KAJ1191915.1"/>
    </source>
</evidence>
<evidence type="ECO:0000256" key="10">
    <source>
        <dbReference type="RuleBase" id="RU000304"/>
    </source>
</evidence>
<evidence type="ECO:0000256" key="11">
    <source>
        <dbReference type="SAM" id="MobiDB-lite"/>
    </source>
</evidence>
<dbReference type="InterPro" id="IPR051681">
    <property type="entry name" value="Ser/Thr_Kinases-Pseudokinases"/>
</dbReference>
<dbReference type="SMART" id="SM00220">
    <property type="entry name" value="S_TKc"/>
    <property type="match status" value="1"/>
</dbReference>